<feature type="domain" description="DUF305" evidence="1">
    <location>
        <begin position="45"/>
        <end position="205"/>
    </location>
</feature>
<proteinExistence type="predicted"/>
<evidence type="ECO:0000313" key="3">
    <source>
        <dbReference type="Proteomes" id="UP000444960"/>
    </source>
</evidence>
<protein>
    <submittedName>
        <fullName evidence="2">DUF305 domain-containing protein</fullName>
    </submittedName>
</protein>
<dbReference type="OrthoDB" id="26872at2"/>
<dbReference type="PANTHER" id="PTHR36933">
    <property type="entry name" value="SLL0788 PROTEIN"/>
    <property type="match status" value="1"/>
</dbReference>
<evidence type="ECO:0000259" key="1">
    <source>
        <dbReference type="Pfam" id="PF03713"/>
    </source>
</evidence>
<keyword evidence="3" id="KW-1185">Reference proteome</keyword>
<dbReference type="Gene3D" id="1.20.1260.10">
    <property type="match status" value="1"/>
</dbReference>
<reference evidence="3" key="1">
    <citation type="submission" date="2019-06" db="EMBL/GenBank/DDBJ databases">
        <title>Gordonia isolated from sludge of a wastewater treatment plant.</title>
        <authorList>
            <person name="Tamura T."/>
            <person name="Aoyama K."/>
            <person name="Kang Y."/>
            <person name="Saito S."/>
            <person name="Akiyama N."/>
            <person name="Yazawa K."/>
            <person name="Gonoi T."/>
            <person name="Mikami Y."/>
        </authorList>
    </citation>
    <scope>NUCLEOTIDE SEQUENCE [LARGE SCALE GENOMIC DNA]</scope>
    <source>
        <strain evidence="3">NBRC 107696</strain>
    </source>
</reference>
<comment type="caution">
    <text evidence="2">The sequence shown here is derived from an EMBL/GenBank/DDBJ whole genome shotgun (WGS) entry which is preliminary data.</text>
</comment>
<dbReference type="AlphaFoldDB" id="A0A7I9V782"/>
<dbReference type="EMBL" id="BJOV01000003">
    <property type="protein sequence ID" value="GEE01238.1"/>
    <property type="molecule type" value="Genomic_DNA"/>
</dbReference>
<sequence>MTRRVMTALCVVCGAVLLVIAGLFGGVAWENQRAEARSHEPRPVDVGFAQDMSVHHDQAILMAQTLSRDVADDVRGLADRIVATQTAEAATMRGWLDWFGEPLTSDDPMSWMHPSTHADHGSSATVDDDTAPMPGYASTDDLAKLSDARGTAAEVWFLQLMIRHHQGGIEMATAAQNSDESSPATKRLALAMITEQGDEVGQMTLLLKARNAEPLPAS</sequence>
<dbReference type="PANTHER" id="PTHR36933:SF1">
    <property type="entry name" value="SLL0788 PROTEIN"/>
    <property type="match status" value="1"/>
</dbReference>
<organism evidence="2 3">
    <name type="scientific">Gordonia spumicola</name>
    <dbReference type="NCBI Taxonomy" id="589161"/>
    <lineage>
        <taxon>Bacteria</taxon>
        <taxon>Bacillati</taxon>
        <taxon>Actinomycetota</taxon>
        <taxon>Actinomycetes</taxon>
        <taxon>Mycobacteriales</taxon>
        <taxon>Gordoniaceae</taxon>
        <taxon>Gordonia</taxon>
    </lineage>
</organism>
<dbReference type="Pfam" id="PF03713">
    <property type="entry name" value="DUF305"/>
    <property type="match status" value="1"/>
</dbReference>
<accession>A0A7I9V782</accession>
<dbReference type="Proteomes" id="UP000444960">
    <property type="component" value="Unassembled WGS sequence"/>
</dbReference>
<name>A0A7I9V782_9ACTN</name>
<dbReference type="InterPro" id="IPR012347">
    <property type="entry name" value="Ferritin-like"/>
</dbReference>
<dbReference type="RefSeq" id="WP_161895057.1">
    <property type="nucleotide sequence ID" value="NZ_BJOV01000003.1"/>
</dbReference>
<gene>
    <name evidence="2" type="ORF">nbrc107696_16840</name>
</gene>
<evidence type="ECO:0000313" key="2">
    <source>
        <dbReference type="EMBL" id="GEE01238.1"/>
    </source>
</evidence>
<dbReference type="InterPro" id="IPR005183">
    <property type="entry name" value="DUF305_CopM-like"/>
</dbReference>